<dbReference type="AlphaFoldDB" id="A0A6G7VGB6"/>
<dbReference type="Proteomes" id="UP000502699">
    <property type="component" value="Chromosome"/>
</dbReference>
<dbReference type="Pfam" id="PF01541">
    <property type="entry name" value="GIY-YIG"/>
    <property type="match status" value="1"/>
</dbReference>
<reference evidence="4" key="1">
    <citation type="submission" date="2020-01" db="EMBL/GenBank/DDBJ databases">
        <title>Caldichromatium gen. nov., sp. nov., a thermophilic purple sulfur bacterium member of the family Chromatiaceae isolated from Nakabusa hot spring, Japan.</title>
        <authorList>
            <person name="Saini M.K."/>
            <person name="Hanada S."/>
            <person name="Tank M."/>
        </authorList>
    </citation>
    <scope>NUCLEOTIDE SEQUENCE [LARGE SCALE GENOMIC DNA]</scope>
    <source>
        <strain evidence="4">No.7</strain>
    </source>
</reference>
<gene>
    <name evidence="3" type="ORF">GWK36_00685</name>
</gene>
<dbReference type="KEGG" id="cjap:GWK36_00685"/>
<dbReference type="EMBL" id="CP048029">
    <property type="protein sequence ID" value="QIK39034.1"/>
    <property type="molecule type" value="Genomic_DNA"/>
</dbReference>
<dbReference type="InterPro" id="IPR050190">
    <property type="entry name" value="UPF0213_domain"/>
</dbReference>
<protein>
    <submittedName>
        <fullName evidence="3">GIY-YIG nuclease family protein</fullName>
    </submittedName>
</protein>
<evidence type="ECO:0000256" key="1">
    <source>
        <dbReference type="ARBA" id="ARBA00007435"/>
    </source>
</evidence>
<dbReference type="InterPro" id="IPR035901">
    <property type="entry name" value="GIY-YIG_endonuc_sf"/>
</dbReference>
<evidence type="ECO:0000313" key="3">
    <source>
        <dbReference type="EMBL" id="QIK39034.1"/>
    </source>
</evidence>
<dbReference type="CDD" id="cd10448">
    <property type="entry name" value="GIY-YIG_unchar_3"/>
    <property type="match status" value="1"/>
</dbReference>
<feature type="domain" description="GIY-YIG" evidence="2">
    <location>
        <begin position="4"/>
        <end position="81"/>
    </location>
</feature>
<comment type="similarity">
    <text evidence="1">Belongs to the UPF0213 family.</text>
</comment>
<dbReference type="SUPFAM" id="SSF82771">
    <property type="entry name" value="GIY-YIG endonuclease"/>
    <property type="match status" value="1"/>
</dbReference>
<evidence type="ECO:0000259" key="2">
    <source>
        <dbReference type="PROSITE" id="PS50164"/>
    </source>
</evidence>
<accession>A0A6G7VGB6</accession>
<dbReference type="PANTHER" id="PTHR34477">
    <property type="entry name" value="UPF0213 PROTEIN YHBQ"/>
    <property type="match status" value="1"/>
</dbReference>
<dbReference type="Gene3D" id="3.40.1440.10">
    <property type="entry name" value="GIY-YIG endonuclease"/>
    <property type="match status" value="1"/>
</dbReference>
<evidence type="ECO:0000313" key="4">
    <source>
        <dbReference type="Proteomes" id="UP000502699"/>
    </source>
</evidence>
<proteinExistence type="inferred from homology"/>
<dbReference type="PANTHER" id="PTHR34477:SF5">
    <property type="entry name" value="BSL5627 PROTEIN"/>
    <property type="match status" value="1"/>
</dbReference>
<name>A0A6G7VGB6_9GAMM</name>
<dbReference type="PROSITE" id="PS50164">
    <property type="entry name" value="GIY_YIG"/>
    <property type="match status" value="1"/>
</dbReference>
<organism evidence="3 4">
    <name type="scientific">Caldichromatium japonicum</name>
    <dbReference type="NCBI Taxonomy" id="2699430"/>
    <lineage>
        <taxon>Bacteria</taxon>
        <taxon>Pseudomonadati</taxon>
        <taxon>Pseudomonadota</taxon>
        <taxon>Gammaproteobacteria</taxon>
        <taxon>Chromatiales</taxon>
        <taxon>Chromatiaceae</taxon>
        <taxon>Caldichromatium</taxon>
    </lineage>
</organism>
<dbReference type="InterPro" id="IPR000305">
    <property type="entry name" value="GIY-YIG_endonuc"/>
</dbReference>
<sequence length="97" mass="11817">MYMKGPCVYILASRRNGTLYTGVTSNLIKRVWERKHDLVEGFTKRYQVHTLVWYEPHEDMRSAIAREKAIKEWKRRWKIELIEKLNPTWRDLYDGFV</sequence>
<keyword evidence="4" id="KW-1185">Reference proteome</keyword>